<gene>
    <name evidence="2" type="ORF">APTSU1_000449800</name>
</gene>
<reference evidence="2 3" key="1">
    <citation type="submission" date="2024-08" db="EMBL/GenBank/DDBJ databases">
        <title>The draft genome of Apodemus speciosus.</title>
        <authorList>
            <person name="Nabeshima K."/>
            <person name="Suzuki S."/>
            <person name="Onuma M."/>
        </authorList>
    </citation>
    <scope>NUCLEOTIDE SEQUENCE [LARGE SCALE GENOMIC DNA]</scope>
    <source>
        <strain evidence="2">IB14-021</strain>
    </source>
</reference>
<protein>
    <submittedName>
        <fullName evidence="2">Uncharacterized protein</fullName>
    </submittedName>
</protein>
<organism evidence="2 3">
    <name type="scientific">Apodemus speciosus</name>
    <name type="common">Large Japanese field mouse</name>
    <dbReference type="NCBI Taxonomy" id="105296"/>
    <lineage>
        <taxon>Eukaryota</taxon>
        <taxon>Metazoa</taxon>
        <taxon>Chordata</taxon>
        <taxon>Craniata</taxon>
        <taxon>Vertebrata</taxon>
        <taxon>Euteleostomi</taxon>
        <taxon>Mammalia</taxon>
        <taxon>Eutheria</taxon>
        <taxon>Euarchontoglires</taxon>
        <taxon>Glires</taxon>
        <taxon>Rodentia</taxon>
        <taxon>Myomorpha</taxon>
        <taxon>Muroidea</taxon>
        <taxon>Muridae</taxon>
        <taxon>Murinae</taxon>
        <taxon>Apodemus</taxon>
    </lineage>
</organism>
<name>A0ABQ0EQV5_APOSI</name>
<evidence type="ECO:0000313" key="2">
    <source>
        <dbReference type="EMBL" id="GAB1289268.1"/>
    </source>
</evidence>
<evidence type="ECO:0000313" key="3">
    <source>
        <dbReference type="Proteomes" id="UP001623349"/>
    </source>
</evidence>
<evidence type="ECO:0000256" key="1">
    <source>
        <dbReference type="SAM" id="MobiDB-lite"/>
    </source>
</evidence>
<feature type="compositionally biased region" description="Polar residues" evidence="1">
    <location>
        <begin position="47"/>
        <end position="60"/>
    </location>
</feature>
<proteinExistence type="predicted"/>
<comment type="caution">
    <text evidence="2">The sequence shown here is derived from an EMBL/GenBank/DDBJ whole genome shotgun (WGS) entry which is preliminary data.</text>
</comment>
<sequence length="100" mass="10820">MPGLAWACSEQGYSLGQLHRLGALEEVARIWKPGPGPTGARGLRTCSPRSSGSVSRQITTDGHEQEKCILEAKRLKESRVHPSAVSVKGRILPPLPKPAW</sequence>
<dbReference type="Proteomes" id="UP001623349">
    <property type="component" value="Unassembled WGS sequence"/>
</dbReference>
<accession>A0ABQ0EQV5</accession>
<dbReference type="EMBL" id="BAAFST010000004">
    <property type="protein sequence ID" value="GAB1289268.1"/>
    <property type="molecule type" value="Genomic_DNA"/>
</dbReference>
<keyword evidence="3" id="KW-1185">Reference proteome</keyword>
<feature type="region of interest" description="Disordered" evidence="1">
    <location>
        <begin position="32"/>
        <end position="62"/>
    </location>
</feature>